<dbReference type="InterPro" id="IPR009072">
    <property type="entry name" value="Histone-fold"/>
</dbReference>
<dbReference type="EMBL" id="GBEZ01001141">
    <property type="protein sequence ID" value="JAC83807.1"/>
    <property type="molecule type" value="Transcribed_RNA"/>
</dbReference>
<dbReference type="SUPFAM" id="SSF47113">
    <property type="entry name" value="Histone-fold"/>
    <property type="match status" value="1"/>
</dbReference>
<dbReference type="PANTHER" id="PTHR46172">
    <property type="entry name" value="DNA POLYMERASE EPSILON SUBUNIT 3"/>
    <property type="match status" value="1"/>
</dbReference>
<dbReference type="Gene3D" id="1.10.20.10">
    <property type="entry name" value="Histone, subunit A"/>
    <property type="match status" value="1"/>
</dbReference>
<feature type="compositionally biased region" description="Polar residues" evidence="3">
    <location>
        <begin position="124"/>
        <end position="133"/>
    </location>
</feature>
<dbReference type="GO" id="GO:0046982">
    <property type="term" value="F:protein heterodimerization activity"/>
    <property type="evidence" value="ECO:0007669"/>
    <property type="project" value="InterPro"/>
</dbReference>
<evidence type="ECO:0000259" key="4">
    <source>
        <dbReference type="Pfam" id="PF00808"/>
    </source>
</evidence>
<dbReference type="GO" id="GO:0006272">
    <property type="term" value="P:leading strand elongation"/>
    <property type="evidence" value="ECO:0007669"/>
    <property type="project" value="TreeGrafter"/>
</dbReference>
<dbReference type="GO" id="GO:0008623">
    <property type="term" value="C:CHRAC"/>
    <property type="evidence" value="ECO:0007669"/>
    <property type="project" value="TreeGrafter"/>
</dbReference>
<evidence type="ECO:0000313" key="5">
    <source>
        <dbReference type="EMBL" id="JAC83807.1"/>
    </source>
</evidence>
<sequence length="181" mass="19380">MLPNSEPETELPKAQVKRIVKAAIQEAANRSGASEKEHTISKDALLAFSESAKVFVHYLTATANDICRESKRQTISGRDVIAALEDLDFKELVEPLKEAMEDFKQAKANADRAKKSKTAAATPEQESPWQGSSGARPGEPGPATPVDTAGPGSWSEGRHRLRQRQPPPRGKGGDDAAVGPG</sequence>
<proteinExistence type="predicted"/>
<comment type="subcellular location">
    <subcellularLocation>
        <location evidence="1">Nucleus</location>
    </subcellularLocation>
</comment>
<dbReference type="InterPro" id="IPR051377">
    <property type="entry name" value="DNA_Pol-Epsilon_Subunit"/>
</dbReference>
<dbReference type="AlphaFoldDB" id="A0A061SF76"/>
<reference evidence="5" key="1">
    <citation type="submission" date="2014-05" db="EMBL/GenBank/DDBJ databases">
        <title>The transcriptome of the halophilic microalga Tetraselmis sp. GSL018 isolated from the Great Salt Lake, Utah.</title>
        <authorList>
            <person name="Jinkerson R.E."/>
            <person name="D'Adamo S."/>
            <person name="Posewitz M.C."/>
        </authorList>
    </citation>
    <scope>NUCLEOTIDE SEQUENCE</scope>
    <source>
        <strain evidence="5">GSL018</strain>
    </source>
</reference>
<evidence type="ECO:0000256" key="2">
    <source>
        <dbReference type="ARBA" id="ARBA00023242"/>
    </source>
</evidence>
<dbReference type="GO" id="GO:0008622">
    <property type="term" value="C:epsilon DNA polymerase complex"/>
    <property type="evidence" value="ECO:0007669"/>
    <property type="project" value="TreeGrafter"/>
</dbReference>
<protein>
    <submittedName>
        <fullName evidence="5">DNA polymerase epsilon subunit 3</fullName>
    </submittedName>
</protein>
<dbReference type="Pfam" id="PF00808">
    <property type="entry name" value="CBFD_NFYB_HMF"/>
    <property type="match status" value="1"/>
</dbReference>
<feature type="compositionally biased region" description="Basic and acidic residues" evidence="3">
    <location>
        <begin position="104"/>
        <end position="113"/>
    </location>
</feature>
<name>A0A061SF76_9CHLO</name>
<dbReference type="GO" id="GO:0031490">
    <property type="term" value="F:chromatin DNA binding"/>
    <property type="evidence" value="ECO:0007669"/>
    <property type="project" value="TreeGrafter"/>
</dbReference>
<feature type="region of interest" description="Disordered" evidence="3">
    <location>
        <begin position="104"/>
        <end position="181"/>
    </location>
</feature>
<dbReference type="GO" id="GO:0006974">
    <property type="term" value="P:DNA damage response"/>
    <property type="evidence" value="ECO:0007669"/>
    <property type="project" value="TreeGrafter"/>
</dbReference>
<keyword evidence="2" id="KW-0539">Nucleus</keyword>
<organism evidence="5">
    <name type="scientific">Tetraselmis sp. GSL018</name>
    <dbReference type="NCBI Taxonomy" id="582737"/>
    <lineage>
        <taxon>Eukaryota</taxon>
        <taxon>Viridiplantae</taxon>
        <taxon>Chlorophyta</taxon>
        <taxon>core chlorophytes</taxon>
        <taxon>Chlorodendrophyceae</taxon>
        <taxon>Chlorodendrales</taxon>
        <taxon>Chlorodendraceae</taxon>
        <taxon>Tetraselmis</taxon>
    </lineage>
</organism>
<evidence type="ECO:0000256" key="1">
    <source>
        <dbReference type="ARBA" id="ARBA00004123"/>
    </source>
</evidence>
<gene>
    <name evidence="5" type="primary">POLE3</name>
    <name evidence="5" type="ORF">TSPGSL018_2452</name>
</gene>
<dbReference type="CDD" id="cd22928">
    <property type="entry name" value="HFD_POLE3_DPB4"/>
    <property type="match status" value="1"/>
</dbReference>
<feature type="domain" description="Transcription factor CBF/NF-Y/archaeal histone" evidence="4">
    <location>
        <begin position="9"/>
        <end position="84"/>
    </location>
</feature>
<feature type="non-terminal residue" evidence="5">
    <location>
        <position position="181"/>
    </location>
</feature>
<dbReference type="GO" id="GO:0031507">
    <property type="term" value="P:heterochromatin formation"/>
    <property type="evidence" value="ECO:0007669"/>
    <property type="project" value="TreeGrafter"/>
</dbReference>
<dbReference type="InterPro" id="IPR003958">
    <property type="entry name" value="CBFA_NFYB_domain"/>
</dbReference>
<accession>A0A061SF76</accession>
<dbReference type="PANTHER" id="PTHR46172:SF1">
    <property type="entry name" value="DNA POLYMERASE EPSILON SUBUNIT 3"/>
    <property type="match status" value="1"/>
</dbReference>
<evidence type="ECO:0000256" key="3">
    <source>
        <dbReference type="SAM" id="MobiDB-lite"/>
    </source>
</evidence>